<evidence type="ECO:0000313" key="2">
    <source>
        <dbReference type="Proteomes" id="UP000190683"/>
    </source>
</evidence>
<dbReference type="EMBL" id="MUYV01000005">
    <property type="protein sequence ID" value="OOS25355.1"/>
    <property type="molecule type" value="Genomic_DNA"/>
</dbReference>
<sequence>MTIRDQVSKHLIDMYGYESLKLLSFEVVSISFDWYRLLSDEKLFYDNLKKWLQDSNMIHDVEKEKETTGIGVYKRGVKEYDRTIHTTYHAGVIHLHESFESGGGTYSVSITHSKHLDENLARKNPKYLQIPDLLRMVYGMKRKYPASYKMANITLELSLRDDVSMSDNYNYELLGRVVSTMLRYRKFKYF</sequence>
<dbReference type="AlphaFoldDB" id="A0A1T0CSN3"/>
<proteinExistence type="predicted"/>
<organism evidence="1 2">
    <name type="scientific">Moraxella porci DSM 25326</name>
    <dbReference type="NCBI Taxonomy" id="573983"/>
    <lineage>
        <taxon>Bacteria</taxon>
        <taxon>Pseudomonadati</taxon>
        <taxon>Pseudomonadota</taxon>
        <taxon>Gammaproteobacteria</taxon>
        <taxon>Moraxellales</taxon>
        <taxon>Moraxellaceae</taxon>
        <taxon>Moraxella</taxon>
    </lineage>
</organism>
<protein>
    <submittedName>
        <fullName evidence="1">Uncharacterized protein</fullName>
    </submittedName>
</protein>
<keyword evidence="2" id="KW-1185">Reference proteome</keyword>
<gene>
    <name evidence="1" type="ORF">B0681_04870</name>
</gene>
<dbReference type="Proteomes" id="UP000190683">
    <property type="component" value="Unassembled WGS sequence"/>
</dbReference>
<name>A0A1T0CSN3_9GAMM</name>
<accession>A0A1T0CSN3</accession>
<reference evidence="1 2" key="1">
    <citation type="submission" date="2017-02" db="EMBL/GenBank/DDBJ databases">
        <title>Draft genome sequence of Moraxella porci CCUG 54912T type strain.</title>
        <authorList>
            <person name="Salva-Serra F."/>
            <person name="Engstrom-Jakobsson H."/>
            <person name="Thorell K."/>
            <person name="Jaen-Luchoro D."/>
            <person name="Gonzales-Siles L."/>
            <person name="Karlsson R."/>
            <person name="Yazdan S."/>
            <person name="Boulund F."/>
            <person name="Johnning A."/>
            <person name="Engstrand L."/>
            <person name="Kristiansson E."/>
            <person name="Moore E."/>
        </authorList>
    </citation>
    <scope>NUCLEOTIDE SEQUENCE [LARGE SCALE GENOMIC DNA]</scope>
    <source>
        <strain evidence="1 2">CCUG 54912</strain>
    </source>
</reference>
<evidence type="ECO:0000313" key="1">
    <source>
        <dbReference type="EMBL" id="OOS25355.1"/>
    </source>
</evidence>
<dbReference type="STRING" id="573983.B0681_04870"/>
<comment type="caution">
    <text evidence="1">The sequence shown here is derived from an EMBL/GenBank/DDBJ whole genome shotgun (WGS) entry which is preliminary data.</text>
</comment>